<evidence type="ECO:0000313" key="2">
    <source>
        <dbReference type="EMBL" id="MBB2997047.1"/>
    </source>
</evidence>
<dbReference type="SUPFAM" id="SSF55729">
    <property type="entry name" value="Acyl-CoA N-acyltransferases (Nat)"/>
    <property type="match status" value="1"/>
</dbReference>
<proteinExistence type="predicted"/>
<accession>A0A839QME1</accession>
<name>A0A839QME1_9MICC</name>
<dbReference type="Pfam" id="PF08445">
    <property type="entry name" value="FR47"/>
    <property type="match status" value="1"/>
</dbReference>
<dbReference type="EMBL" id="JACHVS010000002">
    <property type="protein sequence ID" value="MBB2997047.1"/>
    <property type="molecule type" value="Genomic_DNA"/>
</dbReference>
<keyword evidence="3" id="KW-1185">Reference proteome</keyword>
<feature type="domain" description="N-acetyltransferase" evidence="1">
    <location>
        <begin position="110"/>
        <end position="240"/>
    </location>
</feature>
<organism evidence="2 3">
    <name type="scientific">Paeniglutamicibacter cryotolerans</name>
    <dbReference type="NCBI Taxonomy" id="670079"/>
    <lineage>
        <taxon>Bacteria</taxon>
        <taxon>Bacillati</taxon>
        <taxon>Actinomycetota</taxon>
        <taxon>Actinomycetes</taxon>
        <taxon>Micrococcales</taxon>
        <taxon>Micrococcaceae</taxon>
        <taxon>Paeniglutamicibacter</taxon>
    </lineage>
</organism>
<keyword evidence="2" id="KW-0808">Transferase</keyword>
<reference evidence="2 3" key="1">
    <citation type="submission" date="2020-08" db="EMBL/GenBank/DDBJ databases">
        <title>Sequencing the genomes of 1000 actinobacteria strains.</title>
        <authorList>
            <person name="Klenk H.-P."/>
        </authorList>
    </citation>
    <scope>NUCLEOTIDE SEQUENCE [LARGE SCALE GENOMIC DNA]</scope>
    <source>
        <strain evidence="2 3">DSM 22826</strain>
    </source>
</reference>
<dbReference type="Gene3D" id="3.40.630.30">
    <property type="match status" value="1"/>
</dbReference>
<comment type="caution">
    <text evidence="2">The sequence shown here is derived from an EMBL/GenBank/DDBJ whole genome shotgun (WGS) entry which is preliminary data.</text>
</comment>
<gene>
    <name evidence="2" type="ORF">E9229_003294</name>
</gene>
<protein>
    <submittedName>
        <fullName evidence="2">RimJ/RimL family protein N-acetyltransferase</fullName>
    </submittedName>
</protein>
<evidence type="ECO:0000259" key="1">
    <source>
        <dbReference type="PROSITE" id="PS51186"/>
    </source>
</evidence>
<evidence type="ECO:0000313" key="3">
    <source>
        <dbReference type="Proteomes" id="UP000523000"/>
    </source>
</evidence>
<dbReference type="Proteomes" id="UP000523000">
    <property type="component" value="Unassembled WGS sequence"/>
</dbReference>
<dbReference type="GO" id="GO:0016747">
    <property type="term" value="F:acyltransferase activity, transferring groups other than amino-acyl groups"/>
    <property type="evidence" value="ECO:0007669"/>
    <property type="project" value="InterPro"/>
</dbReference>
<dbReference type="PROSITE" id="PS51186">
    <property type="entry name" value="GNAT"/>
    <property type="match status" value="1"/>
</dbReference>
<sequence length="240" mass="26227">MFSPSITAFWQTPFDNGEIIQGADGLSITINPELAHDRRVTVLDDLDGRVRVALTPALAERIGLRAETTWSAESFREALAGAGITLHDADFIFYFDRDAKDRLLGEADADGVRMLGERDADAFAAFEAANTEQDLDDAYVELDHWAVIGAHQDGKLVSATSAYPWGESLLADLGVLTLPAARGKGHARNVVRAIARHVYSRGYEPQYRCQLDNETSRALADKAGLSLFGTWEVVSAETED</sequence>
<dbReference type="InterPro" id="IPR013653">
    <property type="entry name" value="GCN5-like_dom"/>
</dbReference>
<dbReference type="RefSeq" id="WP_312855728.1">
    <property type="nucleotide sequence ID" value="NZ_BAABGK010000108.1"/>
</dbReference>
<dbReference type="InterPro" id="IPR000182">
    <property type="entry name" value="GNAT_dom"/>
</dbReference>
<dbReference type="InterPro" id="IPR016181">
    <property type="entry name" value="Acyl_CoA_acyltransferase"/>
</dbReference>
<dbReference type="AlphaFoldDB" id="A0A839QME1"/>